<name>A0A1C6T942_9ACTN</name>
<dbReference type="AlphaFoldDB" id="A0A1C6T942"/>
<evidence type="ECO:0000256" key="2">
    <source>
        <dbReference type="SAM" id="Phobius"/>
    </source>
</evidence>
<keyword evidence="4" id="KW-1185">Reference proteome</keyword>
<feature type="region of interest" description="Disordered" evidence="1">
    <location>
        <begin position="290"/>
        <end position="309"/>
    </location>
</feature>
<keyword evidence="2" id="KW-0472">Membrane</keyword>
<reference evidence="4" key="1">
    <citation type="submission" date="2016-06" db="EMBL/GenBank/DDBJ databases">
        <authorList>
            <person name="Varghese N."/>
            <person name="Submissions Spin"/>
        </authorList>
    </citation>
    <scope>NUCLEOTIDE SEQUENCE [LARGE SCALE GENOMIC DNA]</scope>
    <source>
        <strain evidence="4">DSM 45431</strain>
    </source>
</reference>
<evidence type="ECO:0000313" key="3">
    <source>
        <dbReference type="EMBL" id="SCL38092.1"/>
    </source>
</evidence>
<keyword evidence="2" id="KW-1133">Transmembrane helix</keyword>
<feature type="transmembrane region" description="Helical" evidence="2">
    <location>
        <begin position="219"/>
        <end position="240"/>
    </location>
</feature>
<feature type="transmembrane region" description="Helical" evidence="2">
    <location>
        <begin position="186"/>
        <end position="207"/>
    </location>
</feature>
<evidence type="ECO:0000313" key="4">
    <source>
        <dbReference type="Proteomes" id="UP000199413"/>
    </source>
</evidence>
<sequence length="309" mass="34221">MRLAWSSLARPGLPSLRSRNCRSGSASGLVMRPSCQLRHLSRCVSLIAMANSGDRAARMREEVASESTDHREFVRDVLREDYMLTRQQQRELLNTFERNLAVLIAGLSLAVAFGKDTVSIVLPFALTVIAAYQLHQLGDMQMLAARRHCLQMRLKDMLPARGALEGWTLPDDAEVGDSRSYSIGHLMLVALGGAFAVSATLSVVTAFRVWHWALASLDALFILGAGWFLVIAACEMLLALSNTYAAYSQQGWPTPSTRDRSGGFERLVRATLRVFLLKWHVAQRSRPTDRIAHEDVPQQVESGFPGDPT</sequence>
<gene>
    <name evidence="3" type="ORF">GA0070624_6094</name>
</gene>
<keyword evidence="2" id="KW-0812">Transmembrane</keyword>
<protein>
    <submittedName>
        <fullName evidence="3">Uncharacterized protein</fullName>
    </submittedName>
</protein>
<feature type="transmembrane region" description="Helical" evidence="2">
    <location>
        <begin position="120"/>
        <end position="138"/>
    </location>
</feature>
<dbReference type="Proteomes" id="UP000199413">
    <property type="component" value="Unassembled WGS sequence"/>
</dbReference>
<organism evidence="3 4">
    <name type="scientific">Micromonospora rhizosphaerae</name>
    <dbReference type="NCBI Taxonomy" id="568872"/>
    <lineage>
        <taxon>Bacteria</taxon>
        <taxon>Bacillati</taxon>
        <taxon>Actinomycetota</taxon>
        <taxon>Actinomycetes</taxon>
        <taxon>Micromonosporales</taxon>
        <taxon>Micromonosporaceae</taxon>
        <taxon>Micromonospora</taxon>
    </lineage>
</organism>
<evidence type="ECO:0000256" key="1">
    <source>
        <dbReference type="SAM" id="MobiDB-lite"/>
    </source>
</evidence>
<proteinExistence type="predicted"/>
<feature type="transmembrane region" description="Helical" evidence="2">
    <location>
        <begin position="96"/>
        <end position="114"/>
    </location>
</feature>
<accession>A0A1C6T942</accession>
<dbReference type="EMBL" id="FMHV01000002">
    <property type="protein sequence ID" value="SCL38092.1"/>
    <property type="molecule type" value="Genomic_DNA"/>
</dbReference>